<name>A0A139WMZ5_TRICA</name>
<accession>A0A139WMZ5</accession>
<dbReference type="EMBL" id="KQ971312">
    <property type="protein sequence ID" value="KYB29274.1"/>
    <property type="molecule type" value="Genomic_DNA"/>
</dbReference>
<gene>
    <name evidence="1" type="primary">AUGUSTUS-3.0.2_32167</name>
    <name evidence="1" type="ORF">TcasGA2_TC032167</name>
</gene>
<evidence type="ECO:0000313" key="1">
    <source>
        <dbReference type="EMBL" id="KYB29274.1"/>
    </source>
</evidence>
<proteinExistence type="predicted"/>
<dbReference type="AlphaFoldDB" id="A0A139WMZ5"/>
<organism evidence="1 2">
    <name type="scientific">Tribolium castaneum</name>
    <name type="common">Red flour beetle</name>
    <dbReference type="NCBI Taxonomy" id="7070"/>
    <lineage>
        <taxon>Eukaryota</taxon>
        <taxon>Metazoa</taxon>
        <taxon>Ecdysozoa</taxon>
        <taxon>Arthropoda</taxon>
        <taxon>Hexapoda</taxon>
        <taxon>Insecta</taxon>
        <taxon>Pterygota</taxon>
        <taxon>Neoptera</taxon>
        <taxon>Endopterygota</taxon>
        <taxon>Coleoptera</taxon>
        <taxon>Polyphaga</taxon>
        <taxon>Cucujiformia</taxon>
        <taxon>Tenebrionidae</taxon>
        <taxon>Tenebrionidae incertae sedis</taxon>
        <taxon>Tribolium</taxon>
    </lineage>
</organism>
<reference evidence="1 2" key="1">
    <citation type="journal article" date="2008" name="Nature">
        <title>The genome of the model beetle and pest Tribolium castaneum.</title>
        <authorList>
            <consortium name="Tribolium Genome Sequencing Consortium"/>
            <person name="Richards S."/>
            <person name="Gibbs R.A."/>
            <person name="Weinstock G.M."/>
            <person name="Brown S.J."/>
            <person name="Denell R."/>
            <person name="Beeman R.W."/>
            <person name="Gibbs R."/>
            <person name="Beeman R.W."/>
            <person name="Brown S.J."/>
            <person name="Bucher G."/>
            <person name="Friedrich M."/>
            <person name="Grimmelikhuijzen C.J."/>
            <person name="Klingler M."/>
            <person name="Lorenzen M."/>
            <person name="Richards S."/>
            <person name="Roth S."/>
            <person name="Schroder R."/>
            <person name="Tautz D."/>
            <person name="Zdobnov E.M."/>
            <person name="Muzny D."/>
            <person name="Gibbs R.A."/>
            <person name="Weinstock G.M."/>
            <person name="Attaway T."/>
            <person name="Bell S."/>
            <person name="Buhay C.J."/>
            <person name="Chandrabose M.N."/>
            <person name="Chavez D."/>
            <person name="Clerk-Blankenburg K.P."/>
            <person name="Cree A."/>
            <person name="Dao M."/>
            <person name="Davis C."/>
            <person name="Chacko J."/>
            <person name="Dinh H."/>
            <person name="Dugan-Rocha S."/>
            <person name="Fowler G."/>
            <person name="Garner T.T."/>
            <person name="Garnes J."/>
            <person name="Gnirke A."/>
            <person name="Hawes A."/>
            <person name="Hernandez J."/>
            <person name="Hines S."/>
            <person name="Holder M."/>
            <person name="Hume J."/>
            <person name="Jhangiani S.N."/>
            <person name="Joshi V."/>
            <person name="Khan Z.M."/>
            <person name="Jackson L."/>
            <person name="Kovar C."/>
            <person name="Kowis A."/>
            <person name="Lee S."/>
            <person name="Lewis L.R."/>
            <person name="Margolis J."/>
            <person name="Morgan M."/>
            <person name="Nazareth L.V."/>
            <person name="Nguyen N."/>
            <person name="Okwuonu G."/>
            <person name="Parker D."/>
            <person name="Richards S."/>
            <person name="Ruiz S.J."/>
            <person name="Santibanez J."/>
            <person name="Savard J."/>
            <person name="Scherer S.E."/>
            <person name="Schneider B."/>
            <person name="Sodergren E."/>
            <person name="Tautz D."/>
            <person name="Vattahil S."/>
            <person name="Villasana D."/>
            <person name="White C.S."/>
            <person name="Wright R."/>
            <person name="Park Y."/>
            <person name="Beeman R.W."/>
            <person name="Lord J."/>
            <person name="Oppert B."/>
            <person name="Lorenzen M."/>
            <person name="Brown S."/>
            <person name="Wang L."/>
            <person name="Savard J."/>
            <person name="Tautz D."/>
            <person name="Richards S."/>
            <person name="Weinstock G."/>
            <person name="Gibbs R.A."/>
            <person name="Liu Y."/>
            <person name="Worley K."/>
            <person name="Weinstock G."/>
            <person name="Elsik C.G."/>
            <person name="Reese J.T."/>
            <person name="Elhaik E."/>
            <person name="Landan G."/>
            <person name="Graur D."/>
            <person name="Arensburger P."/>
            <person name="Atkinson P."/>
            <person name="Beeman R.W."/>
            <person name="Beidler J."/>
            <person name="Brown S.J."/>
            <person name="Demuth J.P."/>
            <person name="Drury D.W."/>
            <person name="Du Y.Z."/>
            <person name="Fujiwara H."/>
            <person name="Lorenzen M."/>
            <person name="Maselli V."/>
            <person name="Osanai M."/>
            <person name="Park Y."/>
            <person name="Robertson H.M."/>
            <person name="Tu Z."/>
            <person name="Wang J.J."/>
            <person name="Wang S."/>
            <person name="Richards S."/>
            <person name="Song H."/>
            <person name="Zhang L."/>
            <person name="Sodergren E."/>
            <person name="Werner D."/>
            <person name="Stanke M."/>
            <person name="Morgenstern B."/>
            <person name="Solovyev V."/>
            <person name="Kosarev P."/>
            <person name="Brown G."/>
            <person name="Chen H.C."/>
            <person name="Ermolaeva O."/>
            <person name="Hlavina W."/>
            <person name="Kapustin Y."/>
            <person name="Kiryutin B."/>
            <person name="Kitts P."/>
            <person name="Maglott D."/>
            <person name="Pruitt K."/>
            <person name="Sapojnikov V."/>
            <person name="Souvorov A."/>
            <person name="Mackey A.J."/>
            <person name="Waterhouse R.M."/>
            <person name="Wyder S."/>
            <person name="Zdobnov E.M."/>
            <person name="Zdobnov E.M."/>
            <person name="Wyder S."/>
            <person name="Kriventseva E.V."/>
            <person name="Kadowaki T."/>
            <person name="Bork P."/>
            <person name="Aranda M."/>
            <person name="Bao R."/>
            <person name="Beermann A."/>
            <person name="Berns N."/>
            <person name="Bolognesi R."/>
            <person name="Bonneton F."/>
            <person name="Bopp D."/>
            <person name="Brown S.J."/>
            <person name="Bucher G."/>
            <person name="Butts T."/>
            <person name="Chaumot A."/>
            <person name="Denell R.E."/>
            <person name="Ferrier D.E."/>
            <person name="Friedrich M."/>
            <person name="Gordon C.M."/>
            <person name="Jindra M."/>
            <person name="Klingler M."/>
            <person name="Lan Q."/>
            <person name="Lattorff H.M."/>
            <person name="Laudet V."/>
            <person name="von Levetsow C."/>
            <person name="Liu Z."/>
            <person name="Lutz R."/>
            <person name="Lynch J.A."/>
            <person name="da Fonseca R.N."/>
            <person name="Posnien N."/>
            <person name="Reuter R."/>
            <person name="Roth S."/>
            <person name="Savard J."/>
            <person name="Schinko J.B."/>
            <person name="Schmitt C."/>
            <person name="Schoppmeier M."/>
            <person name="Schroder R."/>
            <person name="Shippy T.D."/>
            <person name="Simonnet F."/>
            <person name="Marques-Souza H."/>
            <person name="Tautz D."/>
            <person name="Tomoyasu Y."/>
            <person name="Trauner J."/>
            <person name="Van der Zee M."/>
            <person name="Vervoort M."/>
            <person name="Wittkopp N."/>
            <person name="Wimmer E.A."/>
            <person name="Yang X."/>
            <person name="Jones A.K."/>
            <person name="Sattelle D.B."/>
            <person name="Ebert P.R."/>
            <person name="Nelson D."/>
            <person name="Scott J.G."/>
            <person name="Beeman R.W."/>
            <person name="Muthukrishnan S."/>
            <person name="Kramer K.J."/>
            <person name="Arakane Y."/>
            <person name="Beeman R.W."/>
            <person name="Zhu Q."/>
            <person name="Hogenkamp D."/>
            <person name="Dixit R."/>
            <person name="Oppert B."/>
            <person name="Jiang H."/>
            <person name="Zou Z."/>
            <person name="Marshall J."/>
            <person name="Elpidina E."/>
            <person name="Vinokurov K."/>
            <person name="Oppert C."/>
            <person name="Zou Z."/>
            <person name="Evans J."/>
            <person name="Lu Z."/>
            <person name="Zhao P."/>
            <person name="Sumathipala N."/>
            <person name="Altincicek B."/>
            <person name="Vilcinskas A."/>
            <person name="Williams M."/>
            <person name="Hultmark D."/>
            <person name="Hetru C."/>
            <person name="Jiang H."/>
            <person name="Grimmelikhuijzen C.J."/>
            <person name="Hauser F."/>
            <person name="Cazzamali G."/>
            <person name="Williamson M."/>
            <person name="Park Y."/>
            <person name="Li B."/>
            <person name="Tanaka Y."/>
            <person name="Predel R."/>
            <person name="Neupert S."/>
            <person name="Schachtner J."/>
            <person name="Verleyen P."/>
            <person name="Raible F."/>
            <person name="Bork P."/>
            <person name="Friedrich M."/>
            <person name="Walden K.K."/>
            <person name="Robertson H.M."/>
            <person name="Angeli S."/>
            <person name="Foret S."/>
            <person name="Bucher G."/>
            <person name="Schuetz S."/>
            <person name="Maleszka R."/>
            <person name="Wimmer E.A."/>
            <person name="Beeman R.W."/>
            <person name="Lorenzen M."/>
            <person name="Tomoyasu Y."/>
            <person name="Miller S.C."/>
            <person name="Grossmann D."/>
            <person name="Bucher G."/>
        </authorList>
    </citation>
    <scope>NUCLEOTIDE SEQUENCE [LARGE SCALE GENOMIC DNA]</scope>
    <source>
        <strain evidence="1 2">Georgia GA2</strain>
    </source>
</reference>
<sequence length="40" mass="4885">MPFDPEKQLKPIFLCLCVWKNNFSRVLIFPVWLFARLQVF</sequence>
<dbReference type="InParanoid" id="A0A139WMZ5"/>
<evidence type="ECO:0000313" key="2">
    <source>
        <dbReference type="Proteomes" id="UP000007266"/>
    </source>
</evidence>
<keyword evidence="2" id="KW-1185">Reference proteome</keyword>
<protein>
    <submittedName>
        <fullName evidence="1">Uncharacterized protein</fullName>
    </submittedName>
</protein>
<reference evidence="1 2" key="2">
    <citation type="journal article" date="2010" name="Nucleic Acids Res.">
        <title>BeetleBase in 2010: revisions to provide comprehensive genomic information for Tribolium castaneum.</title>
        <authorList>
            <person name="Kim H.S."/>
            <person name="Murphy T."/>
            <person name="Xia J."/>
            <person name="Caragea D."/>
            <person name="Park Y."/>
            <person name="Beeman R.W."/>
            <person name="Lorenzen M.D."/>
            <person name="Butcher S."/>
            <person name="Manak J.R."/>
            <person name="Brown S.J."/>
        </authorList>
    </citation>
    <scope>GENOME REANNOTATION</scope>
    <source>
        <strain evidence="1 2">Georgia GA2</strain>
    </source>
</reference>
<dbReference type="Proteomes" id="UP000007266">
    <property type="component" value="Linkage group 2"/>
</dbReference>